<organism evidence="2 3">
    <name type="scientific">Trematosphaeria pertusa</name>
    <dbReference type="NCBI Taxonomy" id="390896"/>
    <lineage>
        <taxon>Eukaryota</taxon>
        <taxon>Fungi</taxon>
        <taxon>Dikarya</taxon>
        <taxon>Ascomycota</taxon>
        <taxon>Pezizomycotina</taxon>
        <taxon>Dothideomycetes</taxon>
        <taxon>Pleosporomycetidae</taxon>
        <taxon>Pleosporales</taxon>
        <taxon>Massarineae</taxon>
        <taxon>Trematosphaeriaceae</taxon>
        <taxon>Trematosphaeria</taxon>
    </lineage>
</organism>
<evidence type="ECO:0000256" key="1">
    <source>
        <dbReference type="SAM" id="MobiDB-lite"/>
    </source>
</evidence>
<evidence type="ECO:0000313" key="3">
    <source>
        <dbReference type="Proteomes" id="UP000800094"/>
    </source>
</evidence>
<accession>A0A6A6I9Q3</accession>
<feature type="region of interest" description="Disordered" evidence="1">
    <location>
        <begin position="214"/>
        <end position="234"/>
    </location>
</feature>
<dbReference type="OrthoDB" id="3790161at2759"/>
<reference evidence="2" key="1">
    <citation type="journal article" date="2020" name="Stud. Mycol.">
        <title>101 Dothideomycetes genomes: a test case for predicting lifestyles and emergence of pathogens.</title>
        <authorList>
            <person name="Haridas S."/>
            <person name="Albert R."/>
            <person name="Binder M."/>
            <person name="Bloem J."/>
            <person name="Labutti K."/>
            <person name="Salamov A."/>
            <person name="Andreopoulos B."/>
            <person name="Baker S."/>
            <person name="Barry K."/>
            <person name="Bills G."/>
            <person name="Bluhm B."/>
            <person name="Cannon C."/>
            <person name="Castanera R."/>
            <person name="Culley D."/>
            <person name="Daum C."/>
            <person name="Ezra D."/>
            <person name="Gonzalez J."/>
            <person name="Henrissat B."/>
            <person name="Kuo A."/>
            <person name="Liang C."/>
            <person name="Lipzen A."/>
            <person name="Lutzoni F."/>
            <person name="Magnuson J."/>
            <person name="Mondo S."/>
            <person name="Nolan M."/>
            <person name="Ohm R."/>
            <person name="Pangilinan J."/>
            <person name="Park H.-J."/>
            <person name="Ramirez L."/>
            <person name="Alfaro M."/>
            <person name="Sun H."/>
            <person name="Tritt A."/>
            <person name="Yoshinaga Y."/>
            <person name="Zwiers L.-H."/>
            <person name="Turgeon B."/>
            <person name="Goodwin S."/>
            <person name="Spatafora J."/>
            <person name="Crous P."/>
            <person name="Grigoriev I."/>
        </authorList>
    </citation>
    <scope>NUCLEOTIDE SEQUENCE</scope>
    <source>
        <strain evidence="2">CBS 122368</strain>
    </source>
</reference>
<sequence length="270" mass="29616">MGQKEIGRYPPLPAAGSKKPTKALRRGDGSSFNIPPNDALEDLGSEEKDNEPVEGFTIPGCGDKEVAGSSPVIEVNCVNDVSKVPNTVFSSESNKVNRDFCGATVSNHQTLQWTADIYGNLENSAPHRRMLLKRLSSLLAPRDDDPEQFKDFKFKLDWAPNEPYNPDDCYLDYETAFTVLAKTPECGQKGDGKDLMSESGQIKAGCGNFGYTIEAKDETPPPPTTTPQLEPPKKTKGLSVIFQNYVDEASNVNSWLFFRSRISDSEGNGI</sequence>
<dbReference type="EMBL" id="ML987197">
    <property type="protein sequence ID" value="KAF2247314.1"/>
    <property type="molecule type" value="Genomic_DNA"/>
</dbReference>
<protein>
    <submittedName>
        <fullName evidence="2">Uncharacterized protein</fullName>
    </submittedName>
</protein>
<dbReference type="GeneID" id="54585466"/>
<feature type="region of interest" description="Disordered" evidence="1">
    <location>
        <begin position="1"/>
        <end position="57"/>
    </location>
</feature>
<dbReference type="Proteomes" id="UP000800094">
    <property type="component" value="Unassembled WGS sequence"/>
</dbReference>
<proteinExistence type="predicted"/>
<keyword evidence="3" id="KW-1185">Reference proteome</keyword>
<dbReference type="RefSeq" id="XP_033682318.1">
    <property type="nucleotide sequence ID" value="XM_033832136.1"/>
</dbReference>
<name>A0A6A6I9Q3_9PLEO</name>
<evidence type="ECO:0000313" key="2">
    <source>
        <dbReference type="EMBL" id="KAF2247314.1"/>
    </source>
</evidence>
<dbReference type="AlphaFoldDB" id="A0A6A6I9Q3"/>
<gene>
    <name evidence="2" type="ORF">BU26DRAFT_552093</name>
</gene>